<evidence type="ECO:0000259" key="2">
    <source>
        <dbReference type="Pfam" id="PF09350"/>
    </source>
</evidence>
<sequence>MQPTALATRTSLLPLSYALYTTNRQLGCLFLRTTCSGSLGGRRCLHTGRPAEARDSESPRNDTHDSIDKPDTPIKASDKLFADALLEEEEQASTERTHSRIQARATELQKQYPNWTGDEDVKDAVLRMLVDKYKPLRSGEVQTAEEKMKREGVGSKVSPPSSSTPPYSYVSPATTIPTSPSSWTPPTRPSSGSWANEPLLPSNPSHNPWDTTYKVPSHDVSSIKLAHIPTTSIKVTPVSEEDLKQRRREREAMKRGVVAGRLTQARESTLDYKLGLKRDGAHGQAVGIPGGGGGRPNPASVKGWANFVEDRIEKARKAGLFNNVKGRGKPLARSTDEHNPFIAREEFLMNRIVQRNGAAPAWVTLQNEHDEAVRTFRSLLRASWTRHAIRTITSTNPAPMLLNLTLADIQRFRSDSWLHPAELRYLQAAVKDVNDVVRRYNGVAPYIVRRGVMILENEVGRVYDDCAEDILRGIKETVTGGRSLRTGSVGYSDGGGGGGGGGVPSSEGDVWVGLGLGQMVKAMVKRLGDAFTWKH</sequence>
<dbReference type="GeneID" id="6015708"/>
<organism evidence="3 4">
    <name type="scientific">Coprinopsis cinerea (strain Okayama-7 / 130 / ATCC MYA-4618 / FGSC 9003)</name>
    <name type="common">Inky cap fungus</name>
    <name type="synonym">Hormographiella aspergillata</name>
    <dbReference type="NCBI Taxonomy" id="240176"/>
    <lineage>
        <taxon>Eukaryota</taxon>
        <taxon>Fungi</taxon>
        <taxon>Dikarya</taxon>
        <taxon>Basidiomycota</taxon>
        <taxon>Agaricomycotina</taxon>
        <taxon>Agaricomycetes</taxon>
        <taxon>Agaricomycetidae</taxon>
        <taxon>Agaricales</taxon>
        <taxon>Agaricineae</taxon>
        <taxon>Psathyrellaceae</taxon>
        <taxon>Coprinopsis</taxon>
    </lineage>
</organism>
<dbReference type="OMA" id="PWHTTFK"/>
<feature type="compositionally biased region" description="Low complexity" evidence="1">
    <location>
        <begin position="155"/>
        <end position="193"/>
    </location>
</feature>
<proteinExistence type="predicted"/>
<feature type="compositionally biased region" description="Basic and acidic residues" evidence="1">
    <location>
        <begin position="144"/>
        <end position="153"/>
    </location>
</feature>
<evidence type="ECO:0000313" key="3">
    <source>
        <dbReference type="EMBL" id="EAU82674.2"/>
    </source>
</evidence>
<dbReference type="HOGENOM" id="CLU_032666_0_0_1"/>
<accession>A8P691</accession>
<name>A8P691_COPC7</name>
<dbReference type="Pfam" id="PF09350">
    <property type="entry name" value="DJC28_CD"/>
    <property type="match status" value="1"/>
</dbReference>
<protein>
    <recommendedName>
        <fullName evidence="2">DnaJ homologue subfamily C member 28 conserved domain-containing protein</fullName>
    </recommendedName>
</protein>
<evidence type="ECO:0000256" key="1">
    <source>
        <dbReference type="SAM" id="MobiDB-lite"/>
    </source>
</evidence>
<feature type="domain" description="DnaJ homologue subfamily C member 28 conserved" evidence="2">
    <location>
        <begin position="307"/>
        <end position="377"/>
    </location>
</feature>
<comment type="caution">
    <text evidence="3">The sequence shown here is derived from an EMBL/GenBank/DDBJ whole genome shotgun (WGS) entry which is preliminary data.</text>
</comment>
<feature type="region of interest" description="Disordered" evidence="1">
    <location>
        <begin position="42"/>
        <end position="74"/>
    </location>
</feature>
<dbReference type="OrthoDB" id="547796at2759"/>
<dbReference type="AlphaFoldDB" id="A8P691"/>
<evidence type="ECO:0000313" key="4">
    <source>
        <dbReference type="Proteomes" id="UP000001861"/>
    </source>
</evidence>
<dbReference type="RefSeq" id="XP_001839105.2">
    <property type="nucleotide sequence ID" value="XM_001839053.2"/>
</dbReference>
<dbReference type="KEGG" id="cci:CC1G_08831"/>
<dbReference type="PANTHER" id="PTHR39394:SF1">
    <property type="entry name" value="DNAJ HOMOLOGUE SUBFAMILY C MEMBER 28 CONSERVED DOMAIN-CONTAINING PROTEIN"/>
    <property type="match status" value="1"/>
</dbReference>
<feature type="region of interest" description="Disordered" evidence="1">
    <location>
        <begin position="140"/>
        <end position="213"/>
    </location>
</feature>
<dbReference type="PANTHER" id="PTHR39394">
    <property type="entry name" value="YALI0E31793P"/>
    <property type="match status" value="1"/>
</dbReference>
<keyword evidence="4" id="KW-1185">Reference proteome</keyword>
<feature type="compositionally biased region" description="Basic and acidic residues" evidence="1">
    <location>
        <begin position="49"/>
        <end position="74"/>
    </location>
</feature>
<reference evidence="3 4" key="1">
    <citation type="journal article" date="2010" name="Proc. Natl. Acad. Sci. U.S.A.">
        <title>Insights into evolution of multicellular fungi from the assembled chromosomes of the mushroom Coprinopsis cinerea (Coprinus cinereus).</title>
        <authorList>
            <person name="Stajich J.E."/>
            <person name="Wilke S.K."/>
            <person name="Ahren D."/>
            <person name="Au C.H."/>
            <person name="Birren B.W."/>
            <person name="Borodovsky M."/>
            <person name="Burns C."/>
            <person name="Canback B."/>
            <person name="Casselton L.A."/>
            <person name="Cheng C.K."/>
            <person name="Deng J."/>
            <person name="Dietrich F.S."/>
            <person name="Fargo D.C."/>
            <person name="Farman M.L."/>
            <person name="Gathman A.C."/>
            <person name="Goldberg J."/>
            <person name="Guigo R."/>
            <person name="Hoegger P.J."/>
            <person name="Hooker J.B."/>
            <person name="Huggins A."/>
            <person name="James T.Y."/>
            <person name="Kamada T."/>
            <person name="Kilaru S."/>
            <person name="Kodira C."/>
            <person name="Kues U."/>
            <person name="Kupfer D."/>
            <person name="Kwan H.S."/>
            <person name="Lomsadze A."/>
            <person name="Li W."/>
            <person name="Lilly W.W."/>
            <person name="Ma L.J."/>
            <person name="Mackey A.J."/>
            <person name="Manning G."/>
            <person name="Martin F."/>
            <person name="Muraguchi H."/>
            <person name="Natvig D.O."/>
            <person name="Palmerini H."/>
            <person name="Ramesh M.A."/>
            <person name="Rehmeyer C.J."/>
            <person name="Roe B.A."/>
            <person name="Shenoy N."/>
            <person name="Stanke M."/>
            <person name="Ter-Hovhannisyan V."/>
            <person name="Tunlid A."/>
            <person name="Velagapudi R."/>
            <person name="Vision T.J."/>
            <person name="Zeng Q."/>
            <person name="Zolan M.E."/>
            <person name="Pukkila P.J."/>
        </authorList>
    </citation>
    <scope>NUCLEOTIDE SEQUENCE [LARGE SCALE GENOMIC DNA]</scope>
    <source>
        <strain evidence="4">Okayama-7 / 130 / ATCC MYA-4618 / FGSC 9003</strain>
    </source>
</reference>
<dbReference type="InterPro" id="IPR018961">
    <property type="entry name" value="DnaJ_homolog_subfam-C_membr-28"/>
</dbReference>
<gene>
    <name evidence="3" type="ORF">CC1G_08831</name>
</gene>
<dbReference type="VEuPathDB" id="FungiDB:CC1G_08831"/>
<dbReference type="EMBL" id="AACS02000005">
    <property type="protein sequence ID" value="EAU82674.2"/>
    <property type="molecule type" value="Genomic_DNA"/>
</dbReference>
<dbReference type="eggNOG" id="KOG0568">
    <property type="taxonomic scope" value="Eukaryota"/>
</dbReference>
<dbReference type="Proteomes" id="UP000001861">
    <property type="component" value="Unassembled WGS sequence"/>
</dbReference>
<dbReference type="InParanoid" id="A8P691"/>